<dbReference type="EMBL" id="WBJZ01000023">
    <property type="protein sequence ID" value="KAB1653418.1"/>
    <property type="molecule type" value="Genomic_DNA"/>
</dbReference>
<sequence>MLAEVNVVDTMSGAAWWGHALGFGTLAALVCGAFLLAIEFLAPYAFIDDYPDDVREEAPQPTRAEKGSGLIGGIVFVVVLFTCVAAVVVGWAARTDTAGILELSLMALVVSTLFAIFDIVVIDWLVICTWRPRRLVYPGTEECAGWGDYLFHVREQLRPRALAVLVLSSAAIGALALWLV</sequence>
<keyword evidence="1" id="KW-0812">Transmembrane</keyword>
<reference evidence="2 4" key="1">
    <citation type="submission" date="2019-09" db="EMBL/GenBank/DDBJ databases">
        <title>Phylogeny of genus Pseudoclavibacter and closely related genus.</title>
        <authorList>
            <person name="Li Y."/>
        </authorList>
    </citation>
    <scope>NUCLEOTIDE SEQUENCE [LARGE SCALE GENOMIC DNA]</scope>
    <source>
        <strain evidence="2 4">DSM 23821</strain>
    </source>
</reference>
<name>A0A7J5BNS1_9MICO</name>
<accession>A0A7J5BNS1</accession>
<protein>
    <submittedName>
        <fullName evidence="2">Uncharacterized protein</fullName>
    </submittedName>
</protein>
<dbReference type="Proteomes" id="UP000467240">
    <property type="component" value="Unassembled WGS sequence"/>
</dbReference>
<evidence type="ECO:0000313" key="2">
    <source>
        <dbReference type="EMBL" id="KAB1653418.1"/>
    </source>
</evidence>
<dbReference type="AlphaFoldDB" id="A0A7J5BNS1"/>
<dbReference type="EMBL" id="WBJZ01000009">
    <property type="protein sequence ID" value="KAB1657218.1"/>
    <property type="molecule type" value="Genomic_DNA"/>
</dbReference>
<evidence type="ECO:0000256" key="1">
    <source>
        <dbReference type="SAM" id="Phobius"/>
    </source>
</evidence>
<feature type="transmembrane region" description="Helical" evidence="1">
    <location>
        <begin position="161"/>
        <end position="179"/>
    </location>
</feature>
<keyword evidence="4" id="KW-1185">Reference proteome</keyword>
<proteinExistence type="predicted"/>
<feature type="transmembrane region" description="Helical" evidence="1">
    <location>
        <begin position="105"/>
        <end position="127"/>
    </location>
</feature>
<dbReference type="RefSeq" id="WP_158040388.1">
    <property type="nucleotide sequence ID" value="NZ_JACCFV010000001.1"/>
</dbReference>
<keyword evidence="1" id="KW-0472">Membrane</keyword>
<comment type="caution">
    <text evidence="2">The sequence shown here is derived from an EMBL/GenBank/DDBJ whole genome shotgun (WGS) entry which is preliminary data.</text>
</comment>
<dbReference type="OrthoDB" id="5147731at2"/>
<evidence type="ECO:0000313" key="3">
    <source>
        <dbReference type="EMBL" id="KAB1657218.1"/>
    </source>
</evidence>
<gene>
    <name evidence="3" type="ORF">F8O01_08150</name>
    <name evidence="2" type="ORF">F8O01_15195</name>
</gene>
<organism evidence="2 4">
    <name type="scientific">Pseudoclavibacter chungangensis</name>
    <dbReference type="NCBI Taxonomy" id="587635"/>
    <lineage>
        <taxon>Bacteria</taxon>
        <taxon>Bacillati</taxon>
        <taxon>Actinomycetota</taxon>
        <taxon>Actinomycetes</taxon>
        <taxon>Micrococcales</taxon>
        <taxon>Microbacteriaceae</taxon>
        <taxon>Pseudoclavibacter</taxon>
    </lineage>
</organism>
<feature type="transmembrane region" description="Helical" evidence="1">
    <location>
        <begin position="68"/>
        <end position="93"/>
    </location>
</feature>
<evidence type="ECO:0000313" key="4">
    <source>
        <dbReference type="Proteomes" id="UP000467240"/>
    </source>
</evidence>
<feature type="transmembrane region" description="Helical" evidence="1">
    <location>
        <begin position="20"/>
        <end position="47"/>
    </location>
</feature>
<keyword evidence="1" id="KW-1133">Transmembrane helix</keyword>